<keyword evidence="2 10" id="KW-0963">Cytoplasm</keyword>
<keyword evidence="14" id="KW-1185">Reference proteome</keyword>
<dbReference type="Pfam" id="PF02475">
    <property type="entry name" value="TRM5-TYW2_MTfase"/>
    <property type="match status" value="1"/>
</dbReference>
<comment type="catalytic activity">
    <reaction evidence="9 10">
        <text>guanosine(37) in tRNA + S-adenosyl-L-methionine = N(1)-methylguanosine(37) in tRNA + S-adenosyl-L-homocysteine + H(+)</text>
        <dbReference type="Rhea" id="RHEA:36899"/>
        <dbReference type="Rhea" id="RHEA-COMP:10145"/>
        <dbReference type="Rhea" id="RHEA-COMP:10147"/>
        <dbReference type="ChEBI" id="CHEBI:15378"/>
        <dbReference type="ChEBI" id="CHEBI:57856"/>
        <dbReference type="ChEBI" id="CHEBI:59789"/>
        <dbReference type="ChEBI" id="CHEBI:73542"/>
        <dbReference type="ChEBI" id="CHEBI:74269"/>
        <dbReference type="EC" id="2.1.1.228"/>
    </reaction>
</comment>
<name>A0AAD3CP66_9STRA</name>
<dbReference type="CDD" id="cd02440">
    <property type="entry name" value="AdoMet_MTases"/>
    <property type="match status" value="1"/>
</dbReference>
<keyword evidence="3 10" id="KW-0489">Methyltransferase</keyword>
<keyword evidence="8 10" id="KW-0539">Nucleus</keyword>
<comment type="subunit">
    <text evidence="10">Monomer.</text>
</comment>
<keyword evidence="6 10" id="KW-0819">tRNA processing</keyword>
<evidence type="ECO:0000259" key="12">
    <source>
        <dbReference type="PROSITE" id="PS51684"/>
    </source>
</evidence>
<dbReference type="Proteomes" id="UP001054902">
    <property type="component" value="Unassembled WGS sequence"/>
</dbReference>
<dbReference type="GO" id="GO:0052906">
    <property type="term" value="F:tRNA (guanine(37)-N1)-methyltransferase activity"/>
    <property type="evidence" value="ECO:0007669"/>
    <property type="project" value="UniProtKB-UniRule"/>
</dbReference>
<gene>
    <name evidence="13" type="ORF">CTEN210_06078</name>
</gene>
<keyword evidence="4 10" id="KW-0808">Transferase</keyword>
<dbReference type="GO" id="GO:0002939">
    <property type="term" value="P:tRNA N1-guanine methylation"/>
    <property type="evidence" value="ECO:0007669"/>
    <property type="project" value="TreeGrafter"/>
</dbReference>
<feature type="binding site" evidence="10">
    <location>
        <position position="389"/>
    </location>
    <ligand>
        <name>S-adenosyl-L-methionine</name>
        <dbReference type="ChEBI" id="CHEBI:59789"/>
    </ligand>
</feature>
<evidence type="ECO:0000256" key="11">
    <source>
        <dbReference type="SAM" id="MobiDB-lite"/>
    </source>
</evidence>
<feature type="region of interest" description="Disordered" evidence="11">
    <location>
        <begin position="272"/>
        <end position="303"/>
    </location>
</feature>
<feature type="compositionally biased region" description="Basic and acidic residues" evidence="11">
    <location>
        <begin position="272"/>
        <end position="298"/>
    </location>
</feature>
<comment type="function">
    <text evidence="10">Specifically methylates the N1 position of guanosine-37 in various cytoplasmic and mitochondrial tRNAs. Methylation is not dependent on the nature of the nucleoside 5' of the target nucleoside. This is the first step in the biosynthesis of wybutosine (yW), a modified base adjacent to the anticodon of tRNAs and required for accurate decoding.</text>
</comment>
<feature type="binding site" evidence="10">
    <location>
        <begin position="336"/>
        <end position="337"/>
    </location>
    <ligand>
        <name>S-adenosyl-L-methionine</name>
        <dbReference type="ChEBI" id="CHEBI:59789"/>
    </ligand>
</feature>
<evidence type="ECO:0000256" key="8">
    <source>
        <dbReference type="ARBA" id="ARBA00023242"/>
    </source>
</evidence>
<dbReference type="PANTHER" id="PTHR23245">
    <property type="entry name" value="TRNA METHYLTRANSFERASE"/>
    <property type="match status" value="1"/>
</dbReference>
<evidence type="ECO:0000256" key="10">
    <source>
        <dbReference type="HAMAP-Rule" id="MF_03152"/>
    </source>
</evidence>
<accession>A0AAD3CP66</accession>
<dbReference type="GO" id="GO:0005634">
    <property type="term" value="C:nucleus"/>
    <property type="evidence" value="ECO:0007669"/>
    <property type="project" value="UniProtKB-SubCell"/>
</dbReference>
<dbReference type="EMBL" id="BLLK01000038">
    <property type="protein sequence ID" value="GFH49602.1"/>
    <property type="molecule type" value="Genomic_DNA"/>
</dbReference>
<keyword evidence="5 10" id="KW-0949">S-adenosyl-L-methionine</keyword>
<feature type="binding site" evidence="10">
    <location>
        <position position="262"/>
    </location>
    <ligand>
        <name>S-adenosyl-L-methionine</name>
        <dbReference type="ChEBI" id="CHEBI:59789"/>
    </ligand>
</feature>
<dbReference type="Pfam" id="PF25133">
    <property type="entry name" value="TYW2_N_2"/>
    <property type="match status" value="1"/>
</dbReference>
<feature type="domain" description="SAM-dependent methyltransferase TRM5/TYW2-type" evidence="12">
    <location>
        <begin position="157"/>
        <end position="471"/>
    </location>
</feature>
<dbReference type="InterPro" id="IPR030382">
    <property type="entry name" value="MeTrfase_TRM5/TYW2"/>
</dbReference>
<dbReference type="Gene3D" id="3.40.50.150">
    <property type="entry name" value="Vaccinia Virus protein VP39"/>
    <property type="match status" value="1"/>
</dbReference>
<keyword evidence="7 10" id="KW-0496">Mitochondrion</keyword>
<feature type="region of interest" description="Disordered" evidence="11">
    <location>
        <begin position="484"/>
        <end position="504"/>
    </location>
</feature>
<proteinExistence type="inferred from homology"/>
<evidence type="ECO:0000256" key="1">
    <source>
        <dbReference type="ARBA" id="ARBA00009775"/>
    </source>
</evidence>
<comment type="similarity">
    <text evidence="1">Belongs to the class I-like SAM-binding methyltransferase superfamily. TRM5/TYW2 family.</text>
</comment>
<evidence type="ECO:0000256" key="2">
    <source>
        <dbReference type="ARBA" id="ARBA00022490"/>
    </source>
</evidence>
<dbReference type="SUPFAM" id="SSF53335">
    <property type="entry name" value="S-adenosyl-L-methionine-dependent methyltransferases"/>
    <property type="match status" value="1"/>
</dbReference>
<feature type="binding site" evidence="10">
    <location>
        <begin position="368"/>
        <end position="369"/>
    </location>
    <ligand>
        <name>S-adenosyl-L-methionine</name>
        <dbReference type="ChEBI" id="CHEBI:59789"/>
    </ligand>
</feature>
<evidence type="ECO:0000256" key="4">
    <source>
        <dbReference type="ARBA" id="ARBA00022679"/>
    </source>
</evidence>
<reference evidence="13 14" key="1">
    <citation type="journal article" date="2021" name="Sci. Rep.">
        <title>The genome of the diatom Chaetoceros tenuissimus carries an ancient integrated fragment of an extant virus.</title>
        <authorList>
            <person name="Hongo Y."/>
            <person name="Kimura K."/>
            <person name="Takaki Y."/>
            <person name="Yoshida Y."/>
            <person name="Baba S."/>
            <person name="Kobayashi G."/>
            <person name="Nagasaki K."/>
            <person name="Hano T."/>
            <person name="Tomaru Y."/>
        </authorList>
    </citation>
    <scope>NUCLEOTIDE SEQUENCE [LARGE SCALE GENOMIC DNA]</scope>
    <source>
        <strain evidence="13 14">NIES-3715</strain>
    </source>
</reference>
<evidence type="ECO:0000256" key="7">
    <source>
        <dbReference type="ARBA" id="ARBA00023128"/>
    </source>
</evidence>
<dbReference type="InterPro" id="IPR056743">
    <property type="entry name" value="TRM5-TYW2-like_MTfase"/>
</dbReference>
<protein>
    <recommendedName>
        <fullName evidence="10">tRNA (guanine(37)-N1)-methyltransferase</fullName>
        <ecNumber evidence="10">2.1.1.228</ecNumber>
    </recommendedName>
    <alternativeName>
        <fullName evidence="10">M1G-methyltransferase</fullName>
    </alternativeName>
    <alternativeName>
        <fullName evidence="10">tRNA [GM37] methyltransferase</fullName>
    </alternativeName>
    <alternativeName>
        <fullName evidence="10">tRNA methyltransferase 5 homolog</fullName>
    </alternativeName>
</protein>
<dbReference type="FunFam" id="3.30.300.110:FF:000001">
    <property type="entry name" value="tRNA (guanine(37)-N1)-methyltransferase"/>
    <property type="match status" value="1"/>
</dbReference>
<comment type="similarity">
    <text evidence="10">Belongs to the TRM5 / TYW2 family.</text>
</comment>
<dbReference type="Gene3D" id="3.30.300.110">
    <property type="entry name" value="Met-10+ protein-like domains"/>
    <property type="match status" value="1"/>
</dbReference>
<dbReference type="PROSITE" id="PS51684">
    <property type="entry name" value="SAM_MT_TRM5_TYW2"/>
    <property type="match status" value="1"/>
</dbReference>
<organism evidence="13 14">
    <name type="scientific">Chaetoceros tenuissimus</name>
    <dbReference type="NCBI Taxonomy" id="426638"/>
    <lineage>
        <taxon>Eukaryota</taxon>
        <taxon>Sar</taxon>
        <taxon>Stramenopiles</taxon>
        <taxon>Ochrophyta</taxon>
        <taxon>Bacillariophyta</taxon>
        <taxon>Coscinodiscophyceae</taxon>
        <taxon>Chaetocerotophycidae</taxon>
        <taxon>Chaetocerotales</taxon>
        <taxon>Chaetocerotaceae</taxon>
        <taxon>Chaetoceros</taxon>
    </lineage>
</organism>
<dbReference type="InterPro" id="IPR025792">
    <property type="entry name" value="tRNA_Gua_MeTrfase_euk"/>
</dbReference>
<dbReference type="EC" id="2.1.1.228" evidence="10"/>
<evidence type="ECO:0000256" key="3">
    <source>
        <dbReference type="ARBA" id="ARBA00022603"/>
    </source>
</evidence>
<comment type="subcellular location">
    <subcellularLocation>
        <location evidence="10">Mitochondrion matrix</location>
    </subcellularLocation>
    <subcellularLocation>
        <location evidence="10">Nucleus</location>
    </subcellularLocation>
    <subcellularLocation>
        <location evidence="10">Cytoplasm</location>
    </subcellularLocation>
    <text evidence="10">Predominantly in the mitochondria and in the nucleus.</text>
</comment>
<evidence type="ECO:0000256" key="9">
    <source>
        <dbReference type="ARBA" id="ARBA00047783"/>
    </source>
</evidence>
<evidence type="ECO:0000256" key="5">
    <source>
        <dbReference type="ARBA" id="ARBA00022691"/>
    </source>
</evidence>
<dbReference type="AlphaFoldDB" id="A0AAD3CP66"/>
<dbReference type="InterPro" id="IPR029063">
    <property type="entry name" value="SAM-dependent_MTases_sf"/>
</dbReference>
<dbReference type="GO" id="GO:0070901">
    <property type="term" value="P:mitochondrial tRNA methylation"/>
    <property type="evidence" value="ECO:0007669"/>
    <property type="project" value="UniProtKB-ARBA"/>
</dbReference>
<evidence type="ECO:0000313" key="13">
    <source>
        <dbReference type="EMBL" id="GFH49602.1"/>
    </source>
</evidence>
<dbReference type="HAMAP" id="MF_03152">
    <property type="entry name" value="TRM5"/>
    <property type="match status" value="1"/>
</dbReference>
<dbReference type="PANTHER" id="PTHR23245:SF36">
    <property type="entry name" value="TRNA (GUANINE(37)-N1)-METHYLTRANSFERASE"/>
    <property type="match status" value="1"/>
</dbReference>
<dbReference type="GO" id="GO:0005759">
    <property type="term" value="C:mitochondrial matrix"/>
    <property type="evidence" value="ECO:0007669"/>
    <property type="project" value="UniProtKB-SubCell"/>
</dbReference>
<sequence length="504" mass="57623">MTISIPIPIPKDEDYVYPVSHLDLCKPLISTTITHPAIIIPAKLTSSIRADLKKILMNRPKMRDIYALSPEVAHSDASIDPKTERKVVLTNSNSEYPGEKIFQHPAIEKLFNDTNQDLATVRKSSHDVVIGYDHFTVEEVLSKLLPKEHFTEIPSSFEVIGHLAHITLREEYNPYKYIIGRAILDKNKGIQVVVNKTGTIQNEFRTFPMEILADDRKPRKETSEKKKDGIDLNLLVEVKEDGCKFQLDFEKVYWNSRLQFEHRRIVHTIAGKERPTNMKKRELKKAAKDKDSDQDMKESSSSSQEKIIVADACAGIGPFAVPLTSQFDHVEVYANDLNPESYKYLEINSKLNKCNHGKKVALHTYNMDGRYFLRKLDEDGIKYDHVLMNLPAIAPEFLNVFRGWKGDYNHRPMVHVHCFAAKVGGEEEAVKRCGRNLGCELDMDKDEVYVHEVRNVSPKKNMYCVSFRLPEGVKEVEQVQEFGAIVSNENDDEDEEPPSKKLKA</sequence>
<evidence type="ECO:0000313" key="14">
    <source>
        <dbReference type="Proteomes" id="UP001054902"/>
    </source>
</evidence>
<comment type="caution">
    <text evidence="13">The sequence shown here is derived from an EMBL/GenBank/DDBJ whole genome shotgun (WGS) entry which is preliminary data.</text>
</comment>
<evidence type="ECO:0000256" key="6">
    <source>
        <dbReference type="ARBA" id="ARBA00022694"/>
    </source>
</evidence>
<dbReference type="InterPro" id="IPR056744">
    <property type="entry name" value="TRM5/TYW2-like_N"/>
</dbReference>